<evidence type="ECO:0000313" key="1">
    <source>
        <dbReference type="EMBL" id="CAK51366.1"/>
    </source>
</evidence>
<reference evidence="1 2" key="1">
    <citation type="journal article" date="2007" name="Genome Res.">
        <title>Sequencing and analysis of chromosome 1 of Eimeria tenella reveals a unique segmental organization.</title>
        <authorList>
            <person name="Ling K.H."/>
            <person name="Rajandream M.A."/>
            <person name="Rivailler P."/>
            <person name="Ivens A."/>
            <person name="Yap S.J."/>
            <person name="Madeira A.M.B.N."/>
            <person name="Mungall K."/>
            <person name="Billington K."/>
            <person name="Yee W.Y."/>
            <person name="Bankier A.T."/>
            <person name="Carroll F."/>
            <person name="Durham A.M."/>
            <person name="Peters N."/>
            <person name="Loo S.S."/>
            <person name="Mat-Isa M.N."/>
            <person name="Novaes J."/>
            <person name="Quail M."/>
            <person name="Rosli R."/>
            <person name="Shamsudin M.N."/>
            <person name="Sobreira T.J.P."/>
            <person name="Tivey A.R."/>
            <person name="Wai S.F."/>
            <person name="White S."/>
            <person name="Wu X."/>
            <person name="Kerhornou A.X."/>
            <person name="Blake D."/>
            <person name="Mohamed R."/>
            <person name="Shirley M."/>
            <person name="Gruber A."/>
            <person name="Berriman M."/>
            <person name="Tomley F."/>
            <person name="Dear P.H."/>
            <person name="Wan K.L."/>
        </authorList>
    </citation>
    <scope>NUCLEOTIDE SEQUENCE [LARGE SCALE GENOMIC DNA]</scope>
    <source>
        <strain evidence="1 2">Houghton</strain>
    </source>
</reference>
<dbReference type="EMBL" id="AM269894">
    <property type="protein sequence ID" value="CAK51366.1"/>
    <property type="molecule type" value="Genomic_DNA"/>
</dbReference>
<proteinExistence type="predicted"/>
<accession>C8TDN0</accession>
<sequence length="101" mass="11339">MAQCGVLLENKSSDRFFDKLCMLQEFSEYVHCVTEIVLLTENQNILGMLIQSIKVNAQAIINPDSFCEIASTLIIAVFKTADEKPQKSSQAHSRAVQEIFD</sequence>
<dbReference type="AlphaFoldDB" id="C8TDN0"/>
<name>C8TDN0_EIMTE</name>
<organism evidence="1 2">
    <name type="scientific">Eimeria tenella</name>
    <name type="common">Coccidian parasite</name>
    <dbReference type="NCBI Taxonomy" id="5802"/>
    <lineage>
        <taxon>Eukaryota</taxon>
        <taxon>Sar</taxon>
        <taxon>Alveolata</taxon>
        <taxon>Apicomplexa</taxon>
        <taxon>Conoidasida</taxon>
        <taxon>Coccidia</taxon>
        <taxon>Eucoccidiorida</taxon>
        <taxon>Eimeriorina</taxon>
        <taxon>Eimeriidae</taxon>
        <taxon>Eimeria</taxon>
    </lineage>
</organism>
<protein>
    <submittedName>
        <fullName evidence="1">Uncharacterized protein</fullName>
    </submittedName>
</protein>
<dbReference type="Proteomes" id="UP000243681">
    <property type="component" value="Chromosome 1"/>
</dbReference>
<gene>
    <name evidence="1" type="ORF">e1012e08.tmp0331</name>
</gene>
<evidence type="ECO:0000313" key="2">
    <source>
        <dbReference type="Proteomes" id="UP000243681"/>
    </source>
</evidence>